<keyword evidence="20" id="KW-1185">Reference proteome</keyword>
<dbReference type="InterPro" id="IPR034182">
    <property type="entry name" value="Kexin/furin"/>
</dbReference>
<evidence type="ECO:0000259" key="18">
    <source>
        <dbReference type="PROSITE" id="PS51829"/>
    </source>
</evidence>
<keyword evidence="4 15" id="KW-0645">Protease</keyword>
<feature type="signal peptide" evidence="17 21">
    <location>
        <begin position="1"/>
        <end position="25"/>
    </location>
</feature>
<dbReference type="PROSITE" id="PS51892">
    <property type="entry name" value="SUBTILASE"/>
    <property type="match status" value="1"/>
</dbReference>
<evidence type="ECO:0000256" key="11">
    <source>
        <dbReference type="ARBA" id="ARBA00023145"/>
    </source>
</evidence>
<dbReference type="InterPro" id="IPR038466">
    <property type="entry name" value="S8_pro-domain_sf"/>
</dbReference>
<dbReference type="PROSITE" id="PS00138">
    <property type="entry name" value="SUBTILASE_SER"/>
    <property type="match status" value="1"/>
</dbReference>
<dbReference type="PANTHER" id="PTHR42884">
    <property type="entry name" value="PROPROTEIN CONVERTASE SUBTILISIN/KEXIN-RELATED"/>
    <property type="match status" value="1"/>
</dbReference>
<dbReference type="Proteomes" id="UP000694888">
    <property type="component" value="Unplaced"/>
</dbReference>
<keyword evidence="10" id="KW-0472">Membrane</keyword>
<reference evidence="19 21" key="1">
    <citation type="journal article" date="1994" name="Neuron">
        <title>The function and differential sorting of a family of aplysia prohormone processing enzymes.</title>
        <authorList>
            <person name="Chun J.Y."/>
            <person name="Korner J."/>
            <person name="Kreiner T."/>
            <person name="Scheller R.H."/>
            <person name="Axel R."/>
        </authorList>
    </citation>
    <scope>NUCLEOTIDE SEQUENCE</scope>
</reference>
<feature type="compositionally biased region" description="Basic and acidic residues" evidence="16">
    <location>
        <begin position="222"/>
        <end position="233"/>
    </location>
</feature>
<gene>
    <name evidence="19 21" type="primary">PC1B</name>
</gene>
<keyword evidence="12" id="KW-1015">Disulfide bond</keyword>
<proteinExistence type="evidence at transcript level"/>
<dbReference type="GO" id="GO:0016486">
    <property type="term" value="P:peptide hormone processing"/>
    <property type="evidence" value="ECO:0007669"/>
    <property type="project" value="TreeGrafter"/>
</dbReference>
<feature type="active site" description="Charge relay system" evidence="14 15">
    <location>
        <position position="408"/>
    </location>
</feature>
<feature type="domain" description="P/Homo B" evidence="18">
    <location>
        <begin position="487"/>
        <end position="624"/>
    </location>
</feature>
<dbReference type="GO" id="GO:0005737">
    <property type="term" value="C:cytoplasm"/>
    <property type="evidence" value="ECO:0007669"/>
    <property type="project" value="UniProtKB-ARBA"/>
</dbReference>
<dbReference type="FunFam" id="2.60.120.260:FF:000006">
    <property type="entry name" value="Proprotein convertase subtilisin/kexin type 5"/>
    <property type="match status" value="1"/>
</dbReference>
<evidence type="ECO:0000256" key="10">
    <source>
        <dbReference type="ARBA" id="ARBA00023136"/>
    </source>
</evidence>
<evidence type="ECO:0000256" key="4">
    <source>
        <dbReference type="ARBA" id="ARBA00022670"/>
    </source>
</evidence>
<dbReference type="GO" id="GO:0008038">
    <property type="term" value="P:neuron recognition"/>
    <property type="evidence" value="ECO:0007669"/>
    <property type="project" value="UniProtKB-ARBA"/>
</dbReference>
<dbReference type="PROSITE" id="PS51829">
    <property type="entry name" value="P_HOMO_B"/>
    <property type="match status" value="1"/>
</dbReference>
<dbReference type="GO" id="GO:0043005">
    <property type="term" value="C:neuron projection"/>
    <property type="evidence" value="ECO:0007669"/>
    <property type="project" value="TreeGrafter"/>
</dbReference>
<dbReference type="PANTHER" id="PTHR42884:SF14">
    <property type="entry name" value="NEUROENDOCRINE CONVERTASE 1"/>
    <property type="match status" value="1"/>
</dbReference>
<evidence type="ECO:0000256" key="14">
    <source>
        <dbReference type="PIRSR" id="PIRSR615500-1"/>
    </source>
</evidence>
<dbReference type="SUPFAM" id="SSF54897">
    <property type="entry name" value="Protease propeptides/inhibitors"/>
    <property type="match status" value="1"/>
</dbReference>
<dbReference type="RefSeq" id="NP_001191413.1">
    <property type="nucleotide sequence ID" value="NM_001204484.1"/>
</dbReference>
<sequence>MNLCSLALLVLTVSCSDHIVRTISAQDDDGHYLNEWAVQDLNEWAVQIQGGESHAESVAAQHGYTLVRALKSIPDHYVLRRSDTPHRSRRSAHHHTRKLSEDERVAFVEQQQQKRRVKRGLVEDRELHDRELAREIAAAGGGELHDPELIHEWYLNPTGSEVSRSDEVRADLGVKAVWKKGITGKGIVVTILDDGIERTHPDLKSNYDPEASYDFNDNDEDPSPRYDITNENKHGTRCAGEVSMVANNDKCGTGIAFTLKIGGVRMLDGHVTDRLEGDAICFNRHHVDIYSASWGPNDDGRTTEGPGVMARKAFDLGIKEGRNGKGALYVWASGNGGRIGDNCNSDGYTSSIYTMSISSASQFGNSPWYAEKCSSTLATTYSSGSHEEGKVTSADLHGKCTNSHSGTSAAAPMAAGLFALLLESNPNITWRDAQHIVAHTSRMEPLALEKGWYKNGAGYCVNLAFGFGLMDVLAMVELADPDTWQHVGEQKTCKVSAVKSTQFPQTLNARHQVEIEFTTDGCDPQENEINFLEHVQVVIDLDYSRRGNIYAELESPMGTVTPVMLERKYDSSSKGFKQWSLMSVHTWGENPEGTWKFRVADRSNESSKGKLNSAELVLHGTTEQPEYRKDNPKVCGAPTEIATDDNSHEVEQTIGKLQSLLNTENGAQNAYVENASENIIDTVDEAKQPTTEGSYSQQSVLGEILRKLISSQ</sequence>
<evidence type="ECO:0000256" key="6">
    <source>
        <dbReference type="ARBA" id="ARBA00022729"/>
    </source>
</evidence>
<name>Q16971_APLCA</name>
<keyword evidence="11" id="KW-0865">Zymogen</keyword>
<keyword evidence="13" id="KW-0325">Glycoprotein</keyword>
<feature type="active site" description="Charge relay system" evidence="14 15">
    <location>
        <position position="234"/>
    </location>
</feature>
<dbReference type="Gene3D" id="3.30.70.850">
    <property type="entry name" value="Peptidase S8, pro-domain"/>
    <property type="match status" value="1"/>
</dbReference>
<dbReference type="OrthoDB" id="300641at2759"/>
<dbReference type="CDD" id="cd04059">
    <property type="entry name" value="Peptidases_S8_Protein_convertases_Kexins_Furin-like"/>
    <property type="match status" value="1"/>
</dbReference>
<evidence type="ECO:0000256" key="13">
    <source>
        <dbReference type="ARBA" id="ARBA00023180"/>
    </source>
</evidence>
<evidence type="ECO:0000256" key="8">
    <source>
        <dbReference type="ARBA" id="ARBA00022825"/>
    </source>
</evidence>
<evidence type="ECO:0000256" key="5">
    <source>
        <dbReference type="ARBA" id="ARBA00022685"/>
    </source>
</evidence>
<dbReference type="InterPro" id="IPR008979">
    <property type="entry name" value="Galactose-bd-like_sf"/>
</dbReference>
<feature type="compositionally biased region" description="Basic residues" evidence="16">
    <location>
        <begin position="87"/>
        <end position="97"/>
    </location>
</feature>
<evidence type="ECO:0000313" key="20">
    <source>
        <dbReference type="Proteomes" id="UP000694888"/>
    </source>
</evidence>
<dbReference type="Gene3D" id="2.60.120.260">
    <property type="entry name" value="Galactose-binding domain-like"/>
    <property type="match status" value="1"/>
</dbReference>
<protein>
    <submittedName>
        <fullName evidence="19">PC1B protein</fullName>
    </submittedName>
    <submittedName>
        <fullName evidence="21">Prohormone convertase 1 precursor</fullName>
    </submittedName>
</protein>
<evidence type="ECO:0000256" key="9">
    <source>
        <dbReference type="ARBA" id="ARBA00022837"/>
    </source>
</evidence>
<evidence type="ECO:0000256" key="2">
    <source>
        <dbReference type="ARBA" id="ARBA00004370"/>
    </source>
</evidence>
<keyword evidence="7 15" id="KW-0378">Hydrolase</keyword>
<dbReference type="GO" id="GO:0012505">
    <property type="term" value="C:endomembrane system"/>
    <property type="evidence" value="ECO:0007669"/>
    <property type="project" value="UniProtKB-ARBA"/>
</dbReference>
<dbReference type="EMBL" id="L28767">
    <property type="protein sequence ID" value="AAA27768.1"/>
    <property type="molecule type" value="mRNA"/>
</dbReference>
<dbReference type="PROSITE" id="PS00136">
    <property type="entry name" value="SUBTILASE_ASP"/>
    <property type="match status" value="1"/>
</dbReference>
<accession>Q16971</accession>
<dbReference type="FunFam" id="3.40.50.200:FF:000001">
    <property type="entry name" value="Furin 2, isoform B"/>
    <property type="match status" value="1"/>
</dbReference>
<dbReference type="AlphaFoldDB" id="Q16971"/>
<evidence type="ECO:0000256" key="1">
    <source>
        <dbReference type="ARBA" id="ARBA00001913"/>
    </source>
</evidence>
<evidence type="ECO:0000313" key="21">
    <source>
        <dbReference type="RefSeq" id="NP_001191413.1"/>
    </source>
</evidence>
<dbReference type="GO" id="GO:0008104">
    <property type="term" value="P:intracellular protein localization"/>
    <property type="evidence" value="ECO:0007669"/>
    <property type="project" value="UniProtKB-ARBA"/>
</dbReference>
<dbReference type="GO" id="GO:0005615">
    <property type="term" value="C:extracellular space"/>
    <property type="evidence" value="ECO:0007669"/>
    <property type="project" value="TreeGrafter"/>
</dbReference>
<evidence type="ECO:0000256" key="16">
    <source>
        <dbReference type="SAM" id="MobiDB-lite"/>
    </source>
</evidence>
<comment type="cofactor">
    <cofactor evidence="1">
        <name>Ca(2+)</name>
        <dbReference type="ChEBI" id="CHEBI:29108"/>
    </cofactor>
</comment>
<dbReference type="FunFam" id="3.30.70.850:FF:000001">
    <property type="entry name" value="Proprotein convertase subtilisin/kexin type 5"/>
    <property type="match status" value="1"/>
</dbReference>
<keyword evidence="5" id="KW-0165">Cleavage on pair of basic residues</keyword>
<dbReference type="Gene3D" id="3.40.50.200">
    <property type="entry name" value="Peptidase S8/S53 domain"/>
    <property type="match status" value="1"/>
</dbReference>
<reference evidence="21" key="2">
    <citation type="journal article" date="1996" name="DNA Cell Biol.">
        <title>Molecular cloning of prohormone convertase 1 from the atrial gland of Aplysia.</title>
        <authorList>
            <person name="Gorham E.L."/>
            <person name="Nagle G.T."/>
            <person name="Smith J.S."/>
            <person name="Shen H."/>
            <person name="Kurosky A."/>
        </authorList>
    </citation>
    <scope>NUCLEOTIDE SEQUENCE</scope>
</reference>
<dbReference type="InterPro" id="IPR015500">
    <property type="entry name" value="Peptidase_S8_subtilisin-rel"/>
</dbReference>
<keyword evidence="8 15" id="KW-0720">Serine protease</keyword>
<dbReference type="InterPro" id="IPR032815">
    <property type="entry name" value="S8_pro-domain"/>
</dbReference>
<keyword evidence="6 17" id="KW-0732">Signal</keyword>
<dbReference type="PROSITE" id="PS00137">
    <property type="entry name" value="SUBTILASE_HIS"/>
    <property type="match status" value="1"/>
</dbReference>
<dbReference type="GO" id="GO:0016020">
    <property type="term" value="C:membrane"/>
    <property type="evidence" value="ECO:0007669"/>
    <property type="project" value="UniProtKB-SubCell"/>
</dbReference>
<dbReference type="GeneID" id="100533213"/>
<dbReference type="Pfam" id="PF00082">
    <property type="entry name" value="Peptidase_S8"/>
    <property type="match status" value="1"/>
</dbReference>
<feature type="region of interest" description="Disordered" evidence="16">
    <location>
        <begin position="199"/>
        <end position="233"/>
    </location>
</feature>
<organism evidence="19">
    <name type="scientific">Aplysia californica</name>
    <name type="common">California sea hare</name>
    <dbReference type="NCBI Taxonomy" id="6500"/>
    <lineage>
        <taxon>Eukaryota</taxon>
        <taxon>Metazoa</taxon>
        <taxon>Spiralia</taxon>
        <taxon>Lophotrochozoa</taxon>
        <taxon>Mollusca</taxon>
        <taxon>Gastropoda</taxon>
        <taxon>Heterobranchia</taxon>
        <taxon>Euthyneura</taxon>
        <taxon>Tectipleura</taxon>
        <taxon>Aplysiida</taxon>
        <taxon>Aplysioidea</taxon>
        <taxon>Aplysiidae</taxon>
        <taxon>Aplysia</taxon>
    </lineage>
</organism>
<dbReference type="InterPro" id="IPR022398">
    <property type="entry name" value="Peptidase_S8_His-AS"/>
</dbReference>
<dbReference type="InterPro" id="IPR023827">
    <property type="entry name" value="Peptidase_S8_Asp-AS"/>
</dbReference>
<dbReference type="InterPro" id="IPR000209">
    <property type="entry name" value="Peptidase_S8/S53_dom"/>
</dbReference>
<evidence type="ECO:0000256" key="3">
    <source>
        <dbReference type="ARBA" id="ARBA00005325"/>
    </source>
</evidence>
<feature type="chain" id="PRO_5004184181" evidence="17 21">
    <location>
        <begin position="26"/>
        <end position="712"/>
    </location>
</feature>
<evidence type="ECO:0000256" key="15">
    <source>
        <dbReference type="PROSITE-ProRule" id="PRU01240"/>
    </source>
</evidence>
<keyword evidence="9" id="KW-0106">Calcium</keyword>
<dbReference type="InterPro" id="IPR036852">
    <property type="entry name" value="Peptidase_S8/S53_dom_sf"/>
</dbReference>
<dbReference type="MEROPS" id="S08.072"/>
<comment type="subcellular location">
    <subcellularLocation>
        <location evidence="2">Membrane</location>
    </subcellularLocation>
</comment>
<reference evidence="21" key="3">
    <citation type="submission" date="2025-05" db="UniProtKB">
        <authorList>
            <consortium name="RefSeq"/>
        </authorList>
    </citation>
    <scope>IDENTIFICATION</scope>
</reference>
<dbReference type="InterPro" id="IPR002884">
    <property type="entry name" value="P_dom"/>
</dbReference>
<dbReference type="Pfam" id="PF16470">
    <property type="entry name" value="S8_pro-domain"/>
    <property type="match status" value="1"/>
</dbReference>
<evidence type="ECO:0000313" key="19">
    <source>
        <dbReference type="EMBL" id="AAA27768.1"/>
    </source>
</evidence>
<evidence type="ECO:0000256" key="12">
    <source>
        <dbReference type="ARBA" id="ARBA00023157"/>
    </source>
</evidence>
<dbReference type="GO" id="GO:0004252">
    <property type="term" value="F:serine-type endopeptidase activity"/>
    <property type="evidence" value="ECO:0007669"/>
    <property type="project" value="UniProtKB-UniRule"/>
</dbReference>
<dbReference type="SUPFAM" id="SSF52743">
    <property type="entry name" value="Subtilisin-like"/>
    <property type="match status" value="1"/>
</dbReference>
<dbReference type="InterPro" id="IPR023828">
    <property type="entry name" value="Peptidase_S8_Ser-AS"/>
</dbReference>
<comment type="similarity">
    <text evidence="3">Belongs to the peptidase S8 family. Furin subfamily.</text>
</comment>
<dbReference type="SUPFAM" id="SSF49785">
    <property type="entry name" value="Galactose-binding domain-like"/>
    <property type="match status" value="1"/>
</dbReference>
<dbReference type="CTD" id="100533213"/>
<evidence type="ECO:0000256" key="17">
    <source>
        <dbReference type="SAM" id="SignalP"/>
    </source>
</evidence>
<dbReference type="Pfam" id="PF01483">
    <property type="entry name" value="P_proprotein"/>
    <property type="match status" value="1"/>
</dbReference>
<dbReference type="PRINTS" id="PR00723">
    <property type="entry name" value="SUBTILISIN"/>
</dbReference>
<feature type="active site" description="Charge relay system" evidence="14 15">
    <location>
        <position position="193"/>
    </location>
</feature>
<evidence type="ECO:0000256" key="7">
    <source>
        <dbReference type="ARBA" id="ARBA00022801"/>
    </source>
</evidence>
<feature type="region of interest" description="Disordered" evidence="16">
    <location>
        <begin position="82"/>
        <end position="102"/>
    </location>
</feature>